<organism evidence="2 3">
    <name type="scientific">Populus deltoides</name>
    <name type="common">Eastern poplar</name>
    <name type="synonym">Eastern cottonwood</name>
    <dbReference type="NCBI Taxonomy" id="3696"/>
    <lineage>
        <taxon>Eukaryota</taxon>
        <taxon>Viridiplantae</taxon>
        <taxon>Streptophyta</taxon>
        <taxon>Embryophyta</taxon>
        <taxon>Tracheophyta</taxon>
        <taxon>Spermatophyta</taxon>
        <taxon>Magnoliopsida</taxon>
        <taxon>eudicotyledons</taxon>
        <taxon>Gunneridae</taxon>
        <taxon>Pentapetalae</taxon>
        <taxon>rosids</taxon>
        <taxon>fabids</taxon>
        <taxon>Malpighiales</taxon>
        <taxon>Salicaceae</taxon>
        <taxon>Saliceae</taxon>
        <taxon>Populus</taxon>
    </lineage>
</organism>
<evidence type="ECO:0000313" key="2">
    <source>
        <dbReference type="EMBL" id="KAH8500977.1"/>
    </source>
</evidence>
<evidence type="ECO:0000313" key="3">
    <source>
        <dbReference type="Proteomes" id="UP000807159"/>
    </source>
</evidence>
<gene>
    <name evidence="2" type="ORF">H0E87_015990</name>
</gene>
<dbReference type="Proteomes" id="UP000807159">
    <property type="component" value="Chromosome 8"/>
</dbReference>
<keyword evidence="3" id="KW-1185">Reference proteome</keyword>
<evidence type="ECO:0000256" key="1">
    <source>
        <dbReference type="SAM" id="MobiDB-lite"/>
    </source>
</evidence>
<proteinExistence type="predicted"/>
<feature type="region of interest" description="Disordered" evidence="1">
    <location>
        <begin position="71"/>
        <end position="111"/>
    </location>
</feature>
<comment type="caution">
    <text evidence="2">The sequence shown here is derived from an EMBL/GenBank/DDBJ whole genome shotgun (WGS) entry which is preliminary data.</text>
</comment>
<protein>
    <submittedName>
        <fullName evidence="2">Uncharacterized protein</fullName>
    </submittedName>
</protein>
<reference evidence="2" key="1">
    <citation type="journal article" date="2021" name="J. Hered.">
        <title>Genome Assembly of Salicaceae Populus deltoides (Eastern Cottonwood) I-69 Based on Nanopore Sequencing and Hi-C Technologies.</title>
        <authorList>
            <person name="Bai S."/>
            <person name="Wu H."/>
            <person name="Zhang J."/>
            <person name="Pan Z."/>
            <person name="Zhao W."/>
            <person name="Li Z."/>
            <person name="Tong C."/>
        </authorList>
    </citation>
    <scope>NUCLEOTIDE SEQUENCE</scope>
    <source>
        <tissue evidence="2">Leaf</tissue>
    </source>
</reference>
<name>A0A8T2Y7D6_POPDE</name>
<dbReference type="EMBL" id="JACEGQ020000008">
    <property type="protein sequence ID" value="KAH8500977.1"/>
    <property type="molecule type" value="Genomic_DNA"/>
</dbReference>
<dbReference type="AlphaFoldDB" id="A0A8T2Y7D6"/>
<sequence>MASKRRTLGEINVVCCGLRAAFLSAPHRGKSLLPKRRRKTGGAVEVQAQGIKIIINYVHVNVDVDVAETQKSEKIDHEQQQQQQQQQQCSLGDRPTDNKMGLIHSNRIHGE</sequence>
<accession>A0A8T2Y7D6</accession>